<comment type="catalytic activity">
    <reaction evidence="10 12">
        <text>dTMP + ATP = dTDP + ADP</text>
        <dbReference type="Rhea" id="RHEA:13517"/>
        <dbReference type="ChEBI" id="CHEBI:30616"/>
        <dbReference type="ChEBI" id="CHEBI:58369"/>
        <dbReference type="ChEBI" id="CHEBI:63528"/>
        <dbReference type="ChEBI" id="CHEBI:456216"/>
        <dbReference type="EC" id="2.7.4.9"/>
    </reaction>
</comment>
<dbReference type="InterPro" id="IPR018094">
    <property type="entry name" value="Thymidylate_kinase"/>
</dbReference>
<dbReference type="STRING" id="1179155.CF67_04232"/>
<dbReference type="PROSITE" id="PS01331">
    <property type="entry name" value="THYMIDYLATE_KINASE"/>
    <property type="match status" value="1"/>
</dbReference>
<dbReference type="GO" id="GO:0006235">
    <property type="term" value="P:dTTP biosynthetic process"/>
    <property type="evidence" value="ECO:0007669"/>
    <property type="project" value="UniProtKB-UniRule"/>
</dbReference>
<evidence type="ECO:0000259" key="13">
    <source>
        <dbReference type="Pfam" id="PF02223"/>
    </source>
</evidence>
<gene>
    <name evidence="12 14" type="primary">tmk</name>
    <name evidence="14" type="ORF">CF67_04232</name>
</gene>
<accession>A0A084CN28</accession>
<keyword evidence="5 12" id="KW-0545">Nucleotide biosynthesis</keyword>
<keyword evidence="15" id="KW-1185">Reference proteome</keyword>
<keyword evidence="8 12" id="KW-0067">ATP-binding</keyword>
<name>A0A084CN28_9GAMM</name>
<dbReference type="eggNOG" id="COG0125">
    <property type="taxonomic scope" value="Bacteria"/>
</dbReference>
<evidence type="ECO:0000256" key="11">
    <source>
        <dbReference type="ARBA" id="ARBA00057735"/>
    </source>
</evidence>
<dbReference type="FunFam" id="3.40.50.300:FF:000225">
    <property type="entry name" value="Thymidylate kinase"/>
    <property type="match status" value="1"/>
</dbReference>
<comment type="similarity">
    <text evidence="1 12">Belongs to the thymidylate kinase family.</text>
</comment>
<reference evidence="14 15" key="1">
    <citation type="submission" date="2014-03" db="EMBL/GenBank/DDBJ databases">
        <title>Selection and divergence in the genomes of co-occurring obligate luminous symbionts with specific hosts.</title>
        <authorList>
            <person name="Hendry T.A."/>
            <person name="de Wet J.R."/>
            <person name="Dunlap P.V."/>
        </authorList>
    </citation>
    <scope>NUCLEOTIDE SEQUENCE [LARGE SCALE GENOMIC DNA]</scope>
    <source>
        <strain evidence="14 15">Ppalp.1</strain>
    </source>
</reference>
<dbReference type="EMBL" id="JGVK01000027">
    <property type="protein sequence ID" value="KEY91207.1"/>
    <property type="molecule type" value="Genomic_DNA"/>
</dbReference>
<dbReference type="NCBIfam" id="TIGR00041">
    <property type="entry name" value="DTMP_kinase"/>
    <property type="match status" value="1"/>
</dbReference>
<dbReference type="GO" id="GO:0006233">
    <property type="term" value="P:dTDP biosynthetic process"/>
    <property type="evidence" value="ECO:0007669"/>
    <property type="project" value="InterPro"/>
</dbReference>
<dbReference type="InterPro" id="IPR018095">
    <property type="entry name" value="Thymidylate_kin_CS"/>
</dbReference>
<dbReference type="HAMAP" id="MF_00165">
    <property type="entry name" value="Thymidylate_kinase"/>
    <property type="match status" value="1"/>
</dbReference>
<dbReference type="InterPro" id="IPR039430">
    <property type="entry name" value="Thymidylate_kin-like_dom"/>
</dbReference>
<dbReference type="GO" id="GO:0006227">
    <property type="term" value="P:dUDP biosynthetic process"/>
    <property type="evidence" value="ECO:0007669"/>
    <property type="project" value="TreeGrafter"/>
</dbReference>
<dbReference type="GO" id="GO:0004798">
    <property type="term" value="F:dTMP kinase activity"/>
    <property type="evidence" value="ECO:0007669"/>
    <property type="project" value="UniProtKB-UniRule"/>
</dbReference>
<dbReference type="PANTHER" id="PTHR10344:SF4">
    <property type="entry name" value="UMP-CMP KINASE 2, MITOCHONDRIAL"/>
    <property type="match status" value="1"/>
</dbReference>
<dbReference type="InterPro" id="IPR027417">
    <property type="entry name" value="P-loop_NTPase"/>
</dbReference>
<evidence type="ECO:0000256" key="12">
    <source>
        <dbReference type="HAMAP-Rule" id="MF_00165"/>
    </source>
</evidence>
<dbReference type="PANTHER" id="PTHR10344">
    <property type="entry name" value="THYMIDYLATE KINASE"/>
    <property type="match status" value="1"/>
</dbReference>
<dbReference type="Proteomes" id="UP000053784">
    <property type="component" value="Unassembled WGS sequence"/>
</dbReference>
<keyword evidence="6 12" id="KW-0547">Nucleotide-binding</keyword>
<dbReference type="SUPFAM" id="SSF52540">
    <property type="entry name" value="P-loop containing nucleoside triphosphate hydrolases"/>
    <property type="match status" value="1"/>
</dbReference>
<sequence length="211" mass="23812">MKEAKFIVLEGLEGSGKSTALKTITATLRAAGIEKIKSTREPGGSVIGEKIRLLIKKEHRNEDLQNMAELLLLYAARIQLTNDIIKPALKEGVWMVSDRYDMSSQAYQGGGRGISPNLISTLKTQVLGEFKPDLTFYLDVDPKVGLKRVCNRGQQLDRIEKMGIDFFDRTRKRYLELSNSDSNTIVIDAEKEIDLVNCDIRRALILWLNKQ</sequence>
<evidence type="ECO:0000313" key="15">
    <source>
        <dbReference type="Proteomes" id="UP000053784"/>
    </source>
</evidence>
<dbReference type="AlphaFoldDB" id="A0A084CN28"/>
<comment type="function">
    <text evidence="11 12">Phosphorylation of dTMP to form dTDP in both de novo and salvage pathways of dTTP synthesis.</text>
</comment>
<dbReference type="CDD" id="cd01672">
    <property type="entry name" value="TMPK"/>
    <property type="match status" value="1"/>
</dbReference>
<comment type="caution">
    <text evidence="14">The sequence shown here is derived from an EMBL/GenBank/DDBJ whole genome shotgun (WGS) entry which is preliminary data.</text>
</comment>
<dbReference type="GO" id="GO:0005524">
    <property type="term" value="F:ATP binding"/>
    <property type="evidence" value="ECO:0007669"/>
    <property type="project" value="UniProtKB-UniRule"/>
</dbReference>
<evidence type="ECO:0000256" key="7">
    <source>
        <dbReference type="ARBA" id="ARBA00022777"/>
    </source>
</evidence>
<dbReference type="OrthoDB" id="9774907at2"/>
<keyword evidence="4 12" id="KW-0808">Transferase</keyword>
<evidence type="ECO:0000256" key="1">
    <source>
        <dbReference type="ARBA" id="ARBA00009776"/>
    </source>
</evidence>
<feature type="domain" description="Thymidylate kinase-like" evidence="13">
    <location>
        <begin position="9"/>
        <end position="200"/>
    </location>
</feature>
<evidence type="ECO:0000256" key="9">
    <source>
        <dbReference type="ARBA" id="ARBA00029962"/>
    </source>
</evidence>
<dbReference type="RefSeq" id="WP_034414701.1">
    <property type="nucleotide sequence ID" value="NZ_JGVK01000027.1"/>
</dbReference>
<dbReference type="Gene3D" id="3.40.50.300">
    <property type="entry name" value="P-loop containing nucleotide triphosphate hydrolases"/>
    <property type="match status" value="1"/>
</dbReference>
<evidence type="ECO:0000256" key="8">
    <source>
        <dbReference type="ARBA" id="ARBA00022840"/>
    </source>
</evidence>
<dbReference type="GO" id="GO:0005829">
    <property type="term" value="C:cytosol"/>
    <property type="evidence" value="ECO:0007669"/>
    <property type="project" value="TreeGrafter"/>
</dbReference>
<keyword evidence="7 12" id="KW-0418">Kinase</keyword>
<proteinExistence type="inferred from homology"/>
<evidence type="ECO:0000256" key="3">
    <source>
        <dbReference type="ARBA" id="ARBA00017144"/>
    </source>
</evidence>
<evidence type="ECO:0000256" key="5">
    <source>
        <dbReference type="ARBA" id="ARBA00022727"/>
    </source>
</evidence>
<evidence type="ECO:0000256" key="2">
    <source>
        <dbReference type="ARBA" id="ARBA00012980"/>
    </source>
</evidence>
<evidence type="ECO:0000256" key="6">
    <source>
        <dbReference type="ARBA" id="ARBA00022741"/>
    </source>
</evidence>
<dbReference type="Pfam" id="PF02223">
    <property type="entry name" value="Thymidylate_kin"/>
    <property type="match status" value="1"/>
</dbReference>
<evidence type="ECO:0000256" key="4">
    <source>
        <dbReference type="ARBA" id="ARBA00022679"/>
    </source>
</evidence>
<evidence type="ECO:0000313" key="14">
    <source>
        <dbReference type="EMBL" id="KEY91207.1"/>
    </source>
</evidence>
<feature type="binding site" evidence="12">
    <location>
        <begin position="11"/>
        <end position="18"/>
    </location>
    <ligand>
        <name>ATP</name>
        <dbReference type="ChEBI" id="CHEBI:30616"/>
    </ligand>
</feature>
<dbReference type="EC" id="2.7.4.9" evidence="2 12"/>
<protein>
    <recommendedName>
        <fullName evidence="3 12">Thymidylate kinase</fullName>
        <ecNumber evidence="2 12">2.7.4.9</ecNumber>
    </recommendedName>
    <alternativeName>
        <fullName evidence="9 12">dTMP kinase</fullName>
    </alternativeName>
</protein>
<evidence type="ECO:0000256" key="10">
    <source>
        <dbReference type="ARBA" id="ARBA00048743"/>
    </source>
</evidence>
<organism evidence="14 15">
    <name type="scientific">Candidatus Photodesmus blepharonis</name>
    <dbReference type="NCBI Taxonomy" id="1179155"/>
    <lineage>
        <taxon>Bacteria</taxon>
        <taxon>Pseudomonadati</taxon>
        <taxon>Pseudomonadota</taxon>
        <taxon>Gammaproteobacteria</taxon>
        <taxon>Vibrionales</taxon>
        <taxon>Vibrionaceae</taxon>
        <taxon>Candidatus Photodesmus</taxon>
    </lineage>
</organism>